<proteinExistence type="predicted"/>
<name>A0ABQ8HH03_9ROSI</name>
<comment type="caution">
    <text evidence="4">The sequence shown here is derived from an EMBL/GenBank/DDBJ whole genome shotgun (WGS) entry which is preliminary data.</text>
</comment>
<evidence type="ECO:0008006" key="6">
    <source>
        <dbReference type="Google" id="ProtNLM"/>
    </source>
</evidence>
<evidence type="ECO:0000259" key="2">
    <source>
        <dbReference type="Pfam" id="PF14244"/>
    </source>
</evidence>
<gene>
    <name evidence="4" type="ORF">JRO89_XS10G0000500</name>
</gene>
<evidence type="ECO:0000256" key="1">
    <source>
        <dbReference type="SAM" id="MobiDB-lite"/>
    </source>
</evidence>
<reference evidence="4 5" key="1">
    <citation type="submission" date="2021-02" db="EMBL/GenBank/DDBJ databases">
        <title>Plant Genome Project.</title>
        <authorList>
            <person name="Zhang R.-G."/>
        </authorList>
    </citation>
    <scope>NUCLEOTIDE SEQUENCE [LARGE SCALE GENOMIC DNA]</scope>
    <source>
        <tissue evidence="4">Leaves</tissue>
    </source>
</reference>
<dbReference type="EMBL" id="JAFEMO010000010">
    <property type="protein sequence ID" value="KAH7560325.1"/>
    <property type="molecule type" value="Genomic_DNA"/>
</dbReference>
<dbReference type="PANTHER" id="PTHR37610:SF40">
    <property type="entry name" value="OS01G0909600 PROTEIN"/>
    <property type="match status" value="1"/>
</dbReference>
<feature type="domain" description="Retrotransposon Copia-like N-terminal" evidence="2">
    <location>
        <begin position="19"/>
        <end position="66"/>
    </location>
</feature>
<dbReference type="Pfam" id="PF14244">
    <property type="entry name" value="Retrotran_gag_3"/>
    <property type="match status" value="1"/>
</dbReference>
<evidence type="ECO:0000313" key="4">
    <source>
        <dbReference type="EMBL" id="KAH7560325.1"/>
    </source>
</evidence>
<dbReference type="PANTHER" id="PTHR37610">
    <property type="entry name" value="CCHC-TYPE DOMAIN-CONTAINING PROTEIN"/>
    <property type="match status" value="1"/>
</dbReference>
<dbReference type="InterPro" id="IPR054722">
    <property type="entry name" value="PolX-like_BBD"/>
</dbReference>
<evidence type="ECO:0000259" key="3">
    <source>
        <dbReference type="Pfam" id="PF22936"/>
    </source>
</evidence>
<feature type="compositionally biased region" description="Gly residues" evidence="1">
    <location>
        <begin position="260"/>
        <end position="278"/>
    </location>
</feature>
<feature type="domain" description="Retrovirus-related Pol polyprotein from transposon TNT 1-94-like beta-barrel" evidence="3">
    <location>
        <begin position="329"/>
        <end position="377"/>
    </location>
</feature>
<accession>A0ABQ8HH03</accession>
<keyword evidence="5" id="KW-1185">Reference proteome</keyword>
<protein>
    <recommendedName>
        <fullName evidence="6">Retrotransposon Copia-like N-terminal domain-containing protein</fullName>
    </recommendedName>
</protein>
<dbReference type="Pfam" id="PF22936">
    <property type="entry name" value="Pol_BBD"/>
    <property type="match status" value="1"/>
</dbReference>
<dbReference type="InterPro" id="IPR029472">
    <property type="entry name" value="Copia-like_N"/>
</dbReference>
<sequence>MGDTETNKGVDSSSPYYLHPSSNTDRIISPVVLRGNNYNEWARSVRNALKANNKLGFIDGSIQPPKPTESTMYSLWVQVNSMLGAWLHNTLDASIRSTVPITDDVGDMWEDIRQRFSVGNGPRIHELTSQLTRLEQGGDSVVDYYGKIRMIWDELACYSAPACTCSCKCGAKGALVKEREDQKVHQFLIGLDSSIHGTVRSQILMQEPLPPLNTAFSKALTEEHHHSIVRQGDKKAEAVGFRGAKQCSWAWRNAYQGGAAARGGGKYTRSGRGNGRGRGNVANAVGQSSGSTLGQQIGAPDRNGVQLSDARWHHLLGMLKPSQPNDATPTHDVGLPNGNHTTAIKEGKIVLSDGLILKDVLYVPDLNVNLISVSQLLATLNYFITVTDKLCIIQDRNSRTLIGAGEQCDGVYWFKPTKRIQANQTTVVGQQELWHRQLGHPSRKVVSLLPFISCNKAYSASNDFCDSKEPCGICLIAHQTRSVFPISESKNS</sequence>
<feature type="region of interest" description="Disordered" evidence="1">
    <location>
        <begin position="259"/>
        <end position="298"/>
    </location>
</feature>
<dbReference type="Proteomes" id="UP000827721">
    <property type="component" value="Unassembled WGS sequence"/>
</dbReference>
<evidence type="ECO:0000313" key="5">
    <source>
        <dbReference type="Proteomes" id="UP000827721"/>
    </source>
</evidence>
<organism evidence="4 5">
    <name type="scientific">Xanthoceras sorbifolium</name>
    <dbReference type="NCBI Taxonomy" id="99658"/>
    <lineage>
        <taxon>Eukaryota</taxon>
        <taxon>Viridiplantae</taxon>
        <taxon>Streptophyta</taxon>
        <taxon>Embryophyta</taxon>
        <taxon>Tracheophyta</taxon>
        <taxon>Spermatophyta</taxon>
        <taxon>Magnoliopsida</taxon>
        <taxon>eudicotyledons</taxon>
        <taxon>Gunneridae</taxon>
        <taxon>Pentapetalae</taxon>
        <taxon>rosids</taxon>
        <taxon>malvids</taxon>
        <taxon>Sapindales</taxon>
        <taxon>Sapindaceae</taxon>
        <taxon>Xanthoceroideae</taxon>
        <taxon>Xanthoceras</taxon>
    </lineage>
</organism>